<gene>
    <name evidence="7" type="ORF">HYX28_00430</name>
</gene>
<dbReference type="GO" id="GO:0019752">
    <property type="term" value="P:carboxylic acid metabolic process"/>
    <property type="evidence" value="ECO:0007669"/>
    <property type="project" value="InterPro"/>
</dbReference>
<evidence type="ECO:0000313" key="7">
    <source>
        <dbReference type="EMBL" id="MBI2677227.1"/>
    </source>
</evidence>
<dbReference type="GO" id="GO:0006520">
    <property type="term" value="P:amino acid metabolic process"/>
    <property type="evidence" value="ECO:0007669"/>
    <property type="project" value="InterPro"/>
</dbReference>
<dbReference type="EMBL" id="JACPNR010000002">
    <property type="protein sequence ID" value="MBI2677227.1"/>
    <property type="molecule type" value="Genomic_DNA"/>
</dbReference>
<dbReference type="SUPFAM" id="SSF53383">
    <property type="entry name" value="PLP-dependent transferases"/>
    <property type="match status" value="1"/>
</dbReference>
<dbReference type="Proteomes" id="UP000779809">
    <property type="component" value="Unassembled WGS sequence"/>
</dbReference>
<keyword evidence="4 6" id="KW-0456">Lyase</keyword>
<dbReference type="Pfam" id="PF00282">
    <property type="entry name" value="Pyridoxal_deC"/>
    <property type="match status" value="1"/>
</dbReference>
<evidence type="ECO:0000256" key="4">
    <source>
        <dbReference type="ARBA" id="ARBA00023239"/>
    </source>
</evidence>
<evidence type="ECO:0000256" key="5">
    <source>
        <dbReference type="PIRSR" id="PIRSR602129-50"/>
    </source>
</evidence>
<dbReference type="AlphaFoldDB" id="A0A932A6B8"/>
<comment type="caution">
    <text evidence="7">The sequence shown here is derived from an EMBL/GenBank/DDBJ whole genome shotgun (WGS) entry which is preliminary data.</text>
</comment>
<dbReference type="InterPro" id="IPR015421">
    <property type="entry name" value="PyrdxlP-dep_Trfase_major"/>
</dbReference>
<evidence type="ECO:0000256" key="3">
    <source>
        <dbReference type="ARBA" id="ARBA00022898"/>
    </source>
</evidence>
<feature type="modified residue" description="N6-(pyridoxal phosphate)lysine" evidence="5">
    <location>
        <position position="304"/>
    </location>
</feature>
<comment type="cofactor">
    <cofactor evidence="1 5 6">
        <name>pyridoxal 5'-phosphate</name>
        <dbReference type="ChEBI" id="CHEBI:597326"/>
    </cofactor>
</comment>
<dbReference type="GO" id="GO:0016831">
    <property type="term" value="F:carboxy-lyase activity"/>
    <property type="evidence" value="ECO:0007669"/>
    <property type="project" value="InterPro"/>
</dbReference>
<evidence type="ECO:0008006" key="9">
    <source>
        <dbReference type="Google" id="ProtNLM"/>
    </source>
</evidence>
<dbReference type="InterPro" id="IPR002129">
    <property type="entry name" value="PyrdxlP-dep_de-COase"/>
</dbReference>
<organism evidence="7 8">
    <name type="scientific">Candidatus Korobacter versatilis</name>
    <dbReference type="NCBI Taxonomy" id="658062"/>
    <lineage>
        <taxon>Bacteria</taxon>
        <taxon>Pseudomonadati</taxon>
        <taxon>Acidobacteriota</taxon>
        <taxon>Terriglobia</taxon>
        <taxon>Terriglobales</taxon>
        <taxon>Candidatus Korobacteraceae</taxon>
        <taxon>Candidatus Korobacter</taxon>
    </lineage>
</organism>
<name>A0A932A6B8_9BACT</name>
<reference evidence="7" key="1">
    <citation type="submission" date="2020-07" db="EMBL/GenBank/DDBJ databases">
        <title>Huge and variable diversity of episymbiotic CPR bacteria and DPANN archaea in groundwater ecosystems.</title>
        <authorList>
            <person name="He C.Y."/>
            <person name="Keren R."/>
            <person name="Whittaker M."/>
            <person name="Farag I.F."/>
            <person name="Doudna J."/>
            <person name="Cate J.H.D."/>
            <person name="Banfield J.F."/>
        </authorList>
    </citation>
    <scope>NUCLEOTIDE SEQUENCE</scope>
    <source>
        <strain evidence="7">NC_groundwater_580_Pr5_B-0.1um_64_19</strain>
    </source>
</reference>
<dbReference type="InterPro" id="IPR015424">
    <property type="entry name" value="PyrdxlP-dep_Trfase"/>
</dbReference>
<dbReference type="PANTHER" id="PTHR11999:SF70">
    <property type="entry name" value="MIP05841P"/>
    <property type="match status" value="1"/>
</dbReference>
<keyword evidence="2" id="KW-0210">Decarboxylase</keyword>
<keyword evidence="3 5" id="KW-0663">Pyridoxal phosphate</keyword>
<proteinExistence type="inferred from homology"/>
<evidence type="ECO:0000256" key="6">
    <source>
        <dbReference type="RuleBase" id="RU000382"/>
    </source>
</evidence>
<dbReference type="Gene3D" id="3.90.1150.170">
    <property type="match status" value="2"/>
</dbReference>
<comment type="similarity">
    <text evidence="6">Belongs to the group II decarboxylase family.</text>
</comment>
<dbReference type="Gene3D" id="3.40.640.10">
    <property type="entry name" value="Type I PLP-dependent aspartate aminotransferase-like (Major domain)"/>
    <property type="match status" value="1"/>
</dbReference>
<dbReference type="PRINTS" id="PR00800">
    <property type="entry name" value="YHDCRBOXLASE"/>
</dbReference>
<accession>A0A932A6B8</accession>
<evidence type="ECO:0000313" key="8">
    <source>
        <dbReference type="Proteomes" id="UP000779809"/>
    </source>
</evidence>
<dbReference type="InterPro" id="IPR010977">
    <property type="entry name" value="Aromatic_deC"/>
</dbReference>
<evidence type="ECO:0000256" key="1">
    <source>
        <dbReference type="ARBA" id="ARBA00001933"/>
    </source>
</evidence>
<evidence type="ECO:0000256" key="2">
    <source>
        <dbReference type="ARBA" id="ARBA00022793"/>
    </source>
</evidence>
<dbReference type="GO" id="GO:0030170">
    <property type="term" value="F:pyridoxal phosphate binding"/>
    <property type="evidence" value="ECO:0007669"/>
    <property type="project" value="InterPro"/>
</dbReference>
<dbReference type="PANTHER" id="PTHR11999">
    <property type="entry name" value="GROUP II PYRIDOXAL-5-PHOSPHATE DECARBOXYLASE"/>
    <property type="match status" value="1"/>
</dbReference>
<protein>
    <recommendedName>
        <fullName evidence="9">Pyridoxal-dependent decarboxylase</fullName>
    </recommendedName>
</protein>
<sequence length="498" mass="54627">MGFDFDAEQRRRLGYKLIDHINDYFSSLPDRPVQLPLEQRTFGQLTDKMPELGLKAEHVLDEVCDELAHKGFHVPAATYFGLMNPAPTYVAVLAEALVSALNPQLATLARSQLASKIENETVRWIGERIWRNGAENPNARPFDGTFTSGGNEANFSALALALAARFPHAIDDGVASIGAKPVLYASAESHHSLDKSAGLLGLGRKALRRVPVNEREQMDVAKLEAMIAADKQSGHIPFCVVATAGTTNSGAIDDIVALAGLCAKHGLWLHVDGAYGAAAVFSDAHRDLVRGIERADSVTIDPHKWLAMPFAAGVILTSRPELLEKAFAVTTPYMPKVGSTMSAAQAVRGTHLVDNFKVSTQWSRRMNSLKFWLTLRVHGRKAYEELIHRQLELAGKMREWIEAADEFELAAPQVLPILNFRVKLAGATEQEIERANAAIVDEVTRDGRRWISLTNVSGRSVVRMMIISYLTEERHLHDLQQALSAAAKQVLKPAGARA</sequence>